<evidence type="ECO:0000256" key="1">
    <source>
        <dbReference type="PROSITE-ProRule" id="PRU00182"/>
    </source>
</evidence>
<proteinExistence type="predicted"/>
<protein>
    <submittedName>
        <fullName evidence="4">Uncharacterized protein C6orf203</fullName>
    </submittedName>
</protein>
<dbReference type="PROSITE" id="PS50889">
    <property type="entry name" value="S4"/>
    <property type="match status" value="1"/>
</dbReference>
<dbReference type="PANTHER" id="PTHR13633:SF3">
    <property type="entry name" value="MITOCHONDRIAL TRANSCRIPTION RESCUE FACTOR 1"/>
    <property type="match status" value="1"/>
</dbReference>
<dbReference type="GeneID" id="114246482"/>
<reference evidence="4" key="1">
    <citation type="submission" date="2025-08" db="UniProtKB">
        <authorList>
            <consortium name="RefSeq"/>
        </authorList>
    </citation>
    <scope>IDENTIFICATION</scope>
    <source>
        <tissue evidence="4">Silk gland</tissue>
    </source>
</reference>
<dbReference type="OrthoDB" id="4150at2759"/>
<evidence type="ECO:0000259" key="2">
    <source>
        <dbReference type="Pfam" id="PF25818"/>
    </source>
</evidence>
<organism evidence="3 4">
    <name type="scientific">Bombyx mandarina</name>
    <name type="common">Wild silk moth</name>
    <name type="synonym">Wild silkworm</name>
    <dbReference type="NCBI Taxonomy" id="7092"/>
    <lineage>
        <taxon>Eukaryota</taxon>
        <taxon>Metazoa</taxon>
        <taxon>Ecdysozoa</taxon>
        <taxon>Arthropoda</taxon>
        <taxon>Hexapoda</taxon>
        <taxon>Insecta</taxon>
        <taxon>Pterygota</taxon>
        <taxon>Neoptera</taxon>
        <taxon>Endopterygota</taxon>
        <taxon>Lepidoptera</taxon>
        <taxon>Glossata</taxon>
        <taxon>Ditrysia</taxon>
        <taxon>Bombycoidea</taxon>
        <taxon>Bombycidae</taxon>
        <taxon>Bombycinae</taxon>
        <taxon>Bombyx</taxon>
    </lineage>
</organism>
<dbReference type="Pfam" id="PF25818">
    <property type="entry name" value="MTRES1_C"/>
    <property type="match status" value="1"/>
</dbReference>
<dbReference type="KEGG" id="bman:114246482"/>
<dbReference type="Proteomes" id="UP000504629">
    <property type="component" value="Unplaced"/>
</dbReference>
<dbReference type="RefSeq" id="XP_028034822.1">
    <property type="nucleotide sequence ID" value="XM_028179021.1"/>
</dbReference>
<keyword evidence="3" id="KW-1185">Reference proteome</keyword>
<feature type="domain" description="Mitochondrial transcription rescue factor 1 C-terminal" evidence="2">
    <location>
        <begin position="90"/>
        <end position="181"/>
    </location>
</feature>
<dbReference type="PANTHER" id="PTHR13633">
    <property type="entry name" value="MITOCHONDRIAL TRANSCRIPTION RESCUE FACTOR 1"/>
    <property type="match status" value="1"/>
</dbReference>
<dbReference type="GO" id="GO:1903108">
    <property type="term" value="P:regulation of mitochondrial transcription"/>
    <property type="evidence" value="ECO:0007669"/>
    <property type="project" value="TreeGrafter"/>
</dbReference>
<keyword evidence="1" id="KW-0694">RNA-binding</keyword>
<evidence type="ECO:0000313" key="3">
    <source>
        <dbReference type="Proteomes" id="UP000504629"/>
    </source>
</evidence>
<gene>
    <name evidence="4" type="primary">LOC114246482</name>
</gene>
<accession>A0A6J2K1F1</accession>
<dbReference type="InterPro" id="IPR057896">
    <property type="entry name" value="MTRES1_C"/>
</dbReference>
<name>A0A6J2K1F1_BOMMA</name>
<dbReference type="GO" id="GO:0003723">
    <property type="term" value="F:RNA binding"/>
    <property type="evidence" value="ECO:0007669"/>
    <property type="project" value="UniProtKB-KW"/>
</dbReference>
<dbReference type="AlphaFoldDB" id="A0A6J2K1F1"/>
<sequence>MSLIRRLTPILNCRYLRREVCNRSIHTVILKEANINSTSTLLNLQPVQPVFSIERGKSKKAKYDSDDEDEAFGEDDSSLSKDSKVVKFSTTSMRTDVIIKSALGYARNRVEEIFYESKIRLNGRKIMKKSAAVKLGDEVDVVKMISPKNPEHLYVSRIEILNIVPKEDSISITARRFKNLLIENYEIDPYKSSSTEEET</sequence>
<evidence type="ECO:0000313" key="4">
    <source>
        <dbReference type="RefSeq" id="XP_028034822.1"/>
    </source>
</evidence>
<dbReference type="SUPFAM" id="SSF55174">
    <property type="entry name" value="Alpha-L RNA-binding motif"/>
    <property type="match status" value="1"/>
</dbReference>
<dbReference type="GO" id="GO:0005739">
    <property type="term" value="C:mitochondrion"/>
    <property type="evidence" value="ECO:0007669"/>
    <property type="project" value="TreeGrafter"/>
</dbReference>